<accession>A0AAX3K6F2</accession>
<dbReference type="NCBIfam" id="TIGR01446">
    <property type="entry name" value="DnaD_dom"/>
    <property type="match status" value="1"/>
</dbReference>
<dbReference type="SUPFAM" id="SSF158499">
    <property type="entry name" value="DnaD domain-like"/>
    <property type="match status" value="1"/>
</dbReference>
<name>A0AAX3K6F2_9FIRM</name>
<dbReference type="InterPro" id="IPR006343">
    <property type="entry name" value="DnaB/C_C"/>
</dbReference>
<dbReference type="Proteomes" id="UP001210690">
    <property type="component" value="Chromosome"/>
</dbReference>
<comment type="similarity">
    <text evidence="1">Belongs to the DnaB/DnaD family.</text>
</comment>
<organism evidence="3 4">
    <name type="scientific">Parvimonas micra</name>
    <dbReference type="NCBI Taxonomy" id="33033"/>
    <lineage>
        <taxon>Bacteria</taxon>
        <taxon>Bacillati</taxon>
        <taxon>Bacillota</taxon>
        <taxon>Tissierellia</taxon>
        <taxon>Tissierellales</taxon>
        <taxon>Peptoniphilaceae</taxon>
        <taxon>Parvimonas</taxon>
    </lineage>
</organism>
<evidence type="ECO:0000256" key="1">
    <source>
        <dbReference type="ARBA" id="ARBA00093462"/>
    </source>
</evidence>
<evidence type="ECO:0000313" key="4">
    <source>
        <dbReference type="Proteomes" id="UP001210690"/>
    </source>
</evidence>
<dbReference type="RefSeq" id="WP_269752497.1">
    <property type="nucleotide sequence ID" value="NZ_CP101407.1"/>
</dbReference>
<dbReference type="EMBL" id="CP101412">
    <property type="protein sequence ID" value="WBB30741.1"/>
    <property type="molecule type" value="Genomic_DNA"/>
</dbReference>
<dbReference type="AlphaFoldDB" id="A0AAX3K6F2"/>
<sequence>MEISFKKSIIQPGVTPIENMFLDNYLSIVDEISLKVYLFLYKRLFGSYKSELSIKFIAEELKFSEVQVMNALKYWKNNQLLDYSLNEDGCVEKIEFVNNFALYAGGVYDDNVEKEKEKPMIDNKEYFNKIEKLTGLSLKPHEINEIISHIEETGHEMALVYKAYEYAKDTGKSMSVQYVIGILRAWKRDNNISNVEDLKYFLENKDKNKIKRYSKKTKKYIEKEHILTEEEKIEKIKNDNNSATSELLDRY</sequence>
<gene>
    <name evidence="3" type="ORF">NM222_07255</name>
</gene>
<dbReference type="Pfam" id="PF07261">
    <property type="entry name" value="DnaB_2"/>
    <property type="match status" value="1"/>
</dbReference>
<proteinExistence type="inferred from homology"/>
<dbReference type="Gene3D" id="1.10.10.630">
    <property type="entry name" value="DnaD domain-like"/>
    <property type="match status" value="1"/>
</dbReference>
<reference evidence="3" key="1">
    <citation type="submission" date="2022-07" db="EMBL/GenBank/DDBJ databases">
        <title>Parvimonas micra travels from the subgingival sulcus of the human oral cavity to the colorectal adenocarcinoma.</title>
        <authorList>
            <person name="Conde-Perez K."/>
            <person name="Buetas E."/>
            <person name="Aja-Macaya P."/>
            <person name="Martin-De Arribas E."/>
            <person name="Iglesias-Corras I."/>
            <person name="Trigo-Tasende N."/>
            <person name="Nasser-Ali M."/>
            <person name="Estevez L.S."/>
            <person name="Rumbo-Feal S."/>
            <person name="Otero-Alen B."/>
            <person name="Noguera J.F."/>
            <person name="Concha A."/>
            <person name="Pardinas-Lopez S."/>
            <person name="Carda-Dieguez M."/>
            <person name="Gomez-Randulfe I."/>
            <person name="Martinez-Lago N."/>
            <person name="Ladra S."/>
            <person name="Aparicio L.A."/>
            <person name="Bou G."/>
            <person name="Mira A."/>
            <person name="Vallejo J.A."/>
            <person name="Poza M."/>
        </authorList>
    </citation>
    <scope>NUCLEOTIDE SEQUENCE</scope>
    <source>
        <strain evidence="3">PM102KC-G-1</strain>
    </source>
</reference>
<evidence type="ECO:0000259" key="2">
    <source>
        <dbReference type="Pfam" id="PF07261"/>
    </source>
</evidence>
<evidence type="ECO:0000313" key="3">
    <source>
        <dbReference type="EMBL" id="WBB30741.1"/>
    </source>
</evidence>
<dbReference type="InterPro" id="IPR034829">
    <property type="entry name" value="DnaD-like_sf"/>
</dbReference>
<feature type="domain" description="DnaB/C C-terminal" evidence="2">
    <location>
        <begin position="127"/>
        <end position="199"/>
    </location>
</feature>
<protein>
    <submittedName>
        <fullName evidence="3">DnaD domain protein</fullName>
    </submittedName>
</protein>